<dbReference type="PANTHER" id="PTHR35605">
    <property type="entry name" value="ECP2 EFFECTOR PROTEIN DOMAIN-CONTAINING PROTEIN-RELATED"/>
    <property type="match status" value="1"/>
</dbReference>
<accession>A0A8H3U4H5</accession>
<name>A0A8H3U4H5_VENIN</name>
<evidence type="ECO:0000313" key="3">
    <source>
        <dbReference type="Proteomes" id="UP000433883"/>
    </source>
</evidence>
<reference evidence="2 3" key="1">
    <citation type="submission" date="2019-11" db="EMBL/GenBank/DDBJ databases">
        <title>Venturia inaequalis Genome Resource.</title>
        <authorList>
            <person name="Lichtner F.J."/>
        </authorList>
    </citation>
    <scope>NUCLEOTIDE SEQUENCE [LARGE SCALE GENOMIC DNA]</scope>
    <source>
        <strain evidence="2">Bline_iso_100314</strain>
    </source>
</reference>
<keyword evidence="1" id="KW-0732">Signal</keyword>
<organism evidence="2 3">
    <name type="scientific">Venturia inaequalis</name>
    <name type="common">Apple scab fungus</name>
    <dbReference type="NCBI Taxonomy" id="5025"/>
    <lineage>
        <taxon>Eukaryota</taxon>
        <taxon>Fungi</taxon>
        <taxon>Dikarya</taxon>
        <taxon>Ascomycota</taxon>
        <taxon>Pezizomycotina</taxon>
        <taxon>Dothideomycetes</taxon>
        <taxon>Pleosporomycetidae</taxon>
        <taxon>Venturiales</taxon>
        <taxon>Venturiaceae</taxon>
        <taxon>Venturia</taxon>
    </lineage>
</organism>
<evidence type="ECO:0000256" key="1">
    <source>
        <dbReference type="SAM" id="SignalP"/>
    </source>
</evidence>
<comment type="caution">
    <text evidence="2">The sequence shown here is derived from an EMBL/GenBank/DDBJ whole genome shotgun (WGS) entry which is preliminary data.</text>
</comment>
<protein>
    <submittedName>
        <fullName evidence="2">Uncharacterized protein</fullName>
    </submittedName>
</protein>
<dbReference type="PANTHER" id="PTHR35605:SF1">
    <property type="entry name" value="ECP2 EFFECTOR PROTEIN DOMAIN-CONTAINING PROTEIN-RELATED"/>
    <property type="match status" value="1"/>
</dbReference>
<dbReference type="AlphaFoldDB" id="A0A8H3U4H5"/>
<gene>
    <name evidence="2" type="ORF">BLS_009848</name>
</gene>
<proteinExistence type="predicted"/>
<evidence type="ECO:0000313" key="2">
    <source>
        <dbReference type="EMBL" id="KAE9962961.1"/>
    </source>
</evidence>
<feature type="chain" id="PRO_5034937706" evidence="1">
    <location>
        <begin position="24"/>
        <end position="393"/>
    </location>
</feature>
<feature type="signal peptide" evidence="1">
    <location>
        <begin position="1"/>
        <end position="23"/>
    </location>
</feature>
<dbReference type="Proteomes" id="UP000433883">
    <property type="component" value="Unassembled WGS sequence"/>
</dbReference>
<sequence length="393" mass="42830">MQKFGLLPVLCAMLFCGVTQILASPAPSVSSLMPNHTFVDASWKVQLVPGGPMTTINGTIQQVKAQLAVSNPDWKFAGSEVRAAEDFPTRFWELEHWCGEGHKDSHGYDIEPAFLASIKQGVEHLRRTGGAGVSAGVCARISCQDNSAIRWCNDNAFDIEFHTSQPLIDAVVNLEEQPGCISYFSDIELIAHVYPRGAHAAPISATTWTIQPHPTSAPISLYGTYTEILSQLSILNPTWESDFAAAHTSPFTASKASEKEKRDKGSEIREAATMVGWAAPKCSSPYGNISNLFVKNGIKHLNSIKGEPKGKHGAGSCERVSCETDSAIWWCNDYDFDITLVDFKQIASGAQAILDGCKGPLGNLYTGGEIKVKDPYNWRVLVRSDKFCKSTMP</sequence>
<dbReference type="EMBL" id="WNWQ01000930">
    <property type="protein sequence ID" value="KAE9962961.1"/>
    <property type="molecule type" value="Genomic_DNA"/>
</dbReference>